<evidence type="ECO:0000313" key="2">
    <source>
        <dbReference type="Proteomes" id="UP000198336"/>
    </source>
</evidence>
<dbReference type="AlphaFoldDB" id="A0A226HWX0"/>
<gene>
    <name evidence="1" type="ORF">B0A75_14360</name>
</gene>
<evidence type="ECO:0000313" key="1">
    <source>
        <dbReference type="EMBL" id="OXA98624.1"/>
    </source>
</evidence>
<comment type="caution">
    <text evidence="1">The sequence shown here is derived from an EMBL/GenBank/DDBJ whole genome shotgun (WGS) entry which is preliminary data.</text>
</comment>
<reference evidence="1 2" key="1">
    <citation type="submission" date="2016-11" db="EMBL/GenBank/DDBJ databases">
        <title>Whole genomes of Flavobacteriaceae.</title>
        <authorList>
            <person name="Stine C."/>
            <person name="Li C."/>
            <person name="Tadesse D."/>
        </authorList>
    </citation>
    <scope>NUCLEOTIDE SEQUENCE [LARGE SCALE GENOMIC DNA]</scope>
    <source>
        <strain evidence="1 2">CCUG 59446</strain>
    </source>
</reference>
<dbReference type="Proteomes" id="UP000198336">
    <property type="component" value="Unassembled WGS sequence"/>
</dbReference>
<proteinExistence type="predicted"/>
<name>A0A226HWX0_9FLAO</name>
<organism evidence="1 2">
    <name type="scientific">Flavobacterium oncorhynchi</name>
    <dbReference type="NCBI Taxonomy" id="728056"/>
    <lineage>
        <taxon>Bacteria</taxon>
        <taxon>Pseudomonadati</taxon>
        <taxon>Bacteroidota</taxon>
        <taxon>Flavobacteriia</taxon>
        <taxon>Flavobacteriales</taxon>
        <taxon>Flavobacteriaceae</taxon>
        <taxon>Flavobacterium</taxon>
    </lineage>
</organism>
<protein>
    <submittedName>
        <fullName evidence="1">Uncharacterized protein</fullName>
    </submittedName>
</protein>
<keyword evidence="2" id="KW-1185">Reference proteome</keyword>
<dbReference type="EMBL" id="MUHA01000022">
    <property type="protein sequence ID" value="OXA98624.1"/>
    <property type="molecule type" value="Genomic_DNA"/>
</dbReference>
<accession>A0A226HWX0</accession>
<sequence>MWRFLLRRNDKLHGHNLNSNTNFLKKPKTSSIAPIEVKILLWWGSPQKIETDSGTSGLLKTKISASKNLRISAS</sequence>